<keyword evidence="1" id="KW-0862">Zinc</keyword>
<accession>A0A8S4NUD3</accession>
<dbReference type="Pfam" id="PF17182">
    <property type="entry name" value="OSK"/>
    <property type="match status" value="1"/>
</dbReference>
<comment type="caution">
    <text evidence="4">The sequence shown here is derived from an EMBL/GenBank/DDBJ whole genome shotgun (WGS) entry which is preliminary data.</text>
</comment>
<feature type="domain" description="CCHC-type" evidence="3">
    <location>
        <begin position="468"/>
        <end position="483"/>
    </location>
</feature>
<evidence type="ECO:0000313" key="5">
    <source>
        <dbReference type="Proteomes" id="UP000749559"/>
    </source>
</evidence>
<dbReference type="GO" id="GO:0003676">
    <property type="term" value="F:nucleic acid binding"/>
    <property type="evidence" value="ECO:0007669"/>
    <property type="project" value="InterPro"/>
</dbReference>
<evidence type="ECO:0000259" key="3">
    <source>
        <dbReference type="PROSITE" id="PS50158"/>
    </source>
</evidence>
<dbReference type="Gene3D" id="4.10.60.10">
    <property type="entry name" value="Zinc finger, CCHC-type"/>
    <property type="match status" value="1"/>
</dbReference>
<keyword evidence="1" id="KW-0479">Metal-binding</keyword>
<dbReference type="PROSITE" id="PS50158">
    <property type="entry name" value="ZF_CCHC"/>
    <property type="match status" value="2"/>
</dbReference>
<dbReference type="Proteomes" id="UP000749559">
    <property type="component" value="Unassembled WGS sequence"/>
</dbReference>
<dbReference type="SUPFAM" id="SSF57756">
    <property type="entry name" value="Retrovirus zinc finger-like domains"/>
    <property type="match status" value="1"/>
</dbReference>
<evidence type="ECO:0000256" key="1">
    <source>
        <dbReference type="PROSITE-ProRule" id="PRU00047"/>
    </source>
</evidence>
<protein>
    <recommendedName>
        <fullName evidence="3">CCHC-type domain-containing protein</fullName>
    </recommendedName>
</protein>
<feature type="compositionally biased region" description="Low complexity" evidence="2">
    <location>
        <begin position="15"/>
        <end position="52"/>
    </location>
</feature>
<gene>
    <name evidence="4" type="ORF">OFUS_LOCUS11484</name>
</gene>
<feature type="compositionally biased region" description="Polar residues" evidence="2">
    <location>
        <begin position="389"/>
        <end position="405"/>
    </location>
</feature>
<feature type="region of interest" description="Disordered" evidence="2">
    <location>
        <begin position="1"/>
        <end position="140"/>
    </location>
</feature>
<keyword evidence="5" id="KW-1185">Reference proteome</keyword>
<dbReference type="EMBL" id="CAIIXF020000006">
    <property type="protein sequence ID" value="CAH1785428.1"/>
    <property type="molecule type" value="Genomic_DNA"/>
</dbReference>
<dbReference type="Gene3D" id="3.40.50.12690">
    <property type="match status" value="1"/>
</dbReference>
<dbReference type="InterPro" id="IPR036875">
    <property type="entry name" value="Znf_CCHC_sf"/>
</dbReference>
<feature type="compositionally biased region" description="Basic residues" evidence="2">
    <location>
        <begin position="94"/>
        <end position="117"/>
    </location>
</feature>
<dbReference type="InterPro" id="IPR033447">
    <property type="entry name" value="OSK"/>
</dbReference>
<dbReference type="AlphaFoldDB" id="A0A8S4NUD3"/>
<sequence>MAEANLGTISQLIPSESDTSFNDSDFNSSINGLSQGSSPTTTQQTLSILTPTAVSNPDLLNNDTVPKVIATNVKPTPRLRRTTRHSTASTLMTRKPKNPASKAKRPSISKPRGRPRKAQSQPDPQRSVKQKSATNTNTDDDTVVSLLRSLKASLDTTNAMLGALQTTNADLVSQLAAKTATCQALETECQSLRKQLNNRGPPSDTTSSKTLLVGSSLLRDIDETCLDTKLVDIKCISGGTISDAQKALVNNESYDKVILQIGSNDCAKVDKAKNIVDDYKLLLSGAKAISKEVSISSICPRTDDKEAQEKAQAVNAELQVLCDHTDKTTFINNDNTFILQDGTINEGFLNRDGLHLNPAGTNRLVHNMGLTKSLKSVTKPFNQYKKSRSNAPKNVPNTTPRPNSDSFANNMNNNLRARVTHNNANGQPIPKHSLANVTSAANKAKPICYKCGEASHLASTCWHPNSIRCYSCMNLGHKTHKCPYKDISTSNKY</sequence>
<reference evidence="4" key="1">
    <citation type="submission" date="2022-03" db="EMBL/GenBank/DDBJ databases">
        <authorList>
            <person name="Martin C."/>
        </authorList>
    </citation>
    <scope>NUCLEOTIDE SEQUENCE</scope>
</reference>
<feature type="domain" description="CCHC-type" evidence="3">
    <location>
        <begin position="448"/>
        <end position="461"/>
    </location>
</feature>
<keyword evidence="1" id="KW-0863">Zinc-finger</keyword>
<organism evidence="4 5">
    <name type="scientific">Owenia fusiformis</name>
    <name type="common">Polychaete worm</name>
    <dbReference type="NCBI Taxonomy" id="6347"/>
    <lineage>
        <taxon>Eukaryota</taxon>
        <taxon>Metazoa</taxon>
        <taxon>Spiralia</taxon>
        <taxon>Lophotrochozoa</taxon>
        <taxon>Annelida</taxon>
        <taxon>Polychaeta</taxon>
        <taxon>Sedentaria</taxon>
        <taxon>Canalipalpata</taxon>
        <taxon>Sabellida</taxon>
        <taxon>Oweniida</taxon>
        <taxon>Oweniidae</taxon>
        <taxon>Owenia</taxon>
    </lineage>
</organism>
<proteinExistence type="predicted"/>
<name>A0A8S4NUD3_OWEFU</name>
<evidence type="ECO:0000313" key="4">
    <source>
        <dbReference type="EMBL" id="CAH1785428.1"/>
    </source>
</evidence>
<evidence type="ECO:0000256" key="2">
    <source>
        <dbReference type="SAM" id="MobiDB-lite"/>
    </source>
</evidence>
<dbReference type="Gene3D" id="3.40.50.12700">
    <property type="match status" value="1"/>
</dbReference>
<feature type="compositionally biased region" description="Polar residues" evidence="2">
    <location>
        <begin position="53"/>
        <end position="64"/>
    </location>
</feature>
<dbReference type="GO" id="GO:0008270">
    <property type="term" value="F:zinc ion binding"/>
    <property type="evidence" value="ECO:0007669"/>
    <property type="project" value="UniProtKB-KW"/>
</dbReference>
<dbReference type="InterPro" id="IPR001878">
    <property type="entry name" value="Znf_CCHC"/>
</dbReference>
<dbReference type="SMART" id="SM00343">
    <property type="entry name" value="ZnF_C2HC"/>
    <property type="match status" value="2"/>
</dbReference>
<dbReference type="OrthoDB" id="6110336at2759"/>
<dbReference type="SUPFAM" id="SSF52266">
    <property type="entry name" value="SGNH hydrolase"/>
    <property type="match status" value="1"/>
</dbReference>
<feature type="region of interest" description="Disordered" evidence="2">
    <location>
        <begin position="381"/>
        <end position="405"/>
    </location>
</feature>